<keyword evidence="4" id="KW-1185">Reference proteome</keyword>
<dbReference type="EMBL" id="BDSA01000002">
    <property type="protein sequence ID" value="GBE59957.1"/>
    <property type="molecule type" value="Genomic_DNA"/>
</dbReference>
<evidence type="ECO:0000256" key="1">
    <source>
        <dbReference type="SAM" id="MobiDB-lite"/>
    </source>
</evidence>
<protein>
    <submittedName>
        <fullName evidence="3">Uncharacterized protein</fullName>
    </submittedName>
</protein>
<evidence type="ECO:0000313" key="3">
    <source>
        <dbReference type="EMBL" id="GBE59957.1"/>
    </source>
</evidence>
<dbReference type="Proteomes" id="UP000236319">
    <property type="component" value="Unassembled WGS sequence"/>
</dbReference>
<keyword evidence="2" id="KW-0472">Membrane</keyword>
<reference evidence="3 4" key="1">
    <citation type="journal article" date="2017" name="BMC Genomics">
        <title>Whole-genome assembly of Babesia ovata and comparative genomics between closely related pathogens.</title>
        <authorList>
            <person name="Yamagishi J."/>
            <person name="Asada M."/>
            <person name="Hakimi H."/>
            <person name="Tanaka T.Q."/>
            <person name="Sugimoto C."/>
            <person name="Kawazu S."/>
        </authorList>
    </citation>
    <scope>NUCLEOTIDE SEQUENCE [LARGE SCALE GENOMIC DNA]</scope>
    <source>
        <strain evidence="3 4">Miyake</strain>
    </source>
</reference>
<evidence type="ECO:0000313" key="4">
    <source>
        <dbReference type="Proteomes" id="UP000236319"/>
    </source>
</evidence>
<dbReference type="OrthoDB" id="366885at2759"/>
<name>A0A2H6KAC9_9APIC</name>
<evidence type="ECO:0000256" key="2">
    <source>
        <dbReference type="SAM" id="Phobius"/>
    </source>
</evidence>
<sequence length="1552" mass="174006">MSFLHGVLDTVKDDESVTMYDKNHDPNIDKLVGILHNNVGQGRQAFPEAVDKVEKATGGVKDKLGELIGNLSSPSGKYYNQAYDQTDLNGQLHEWTKTLQGISTELTIIETQQINDLDKSLSTRIMHKIEPIQKSVEVLLGAAKEEGLKSKVKEVDDALWKQEQKVRTSVGNLRIEKREKFDIIKKAIKDAQHFMDNGFDWEYRSKILGCFTAIKDAIINAYDSLKQKKNYLDGLVMDAQEHVYQIKIGIGTESISFGDTVYGGWGLLKIEIKKLVGQIKGGTSGLKQIVEGIEAYANGFENEAFSKVLQKWIDEIVNDADEGIVGSKIKNYVTFNQNNGKLSAEVGSDKSKTVRQAIIAELPAFIHGDVKTAAVSTLKNTKVNNIDEQLSAFAARIESELTNDRDSSIGSAVQAIEEKLGLKGVTNNYRQYLTAAVKAIANSIIKNFMQVAEELKRFAKDSHIANLTQIGNNVDNIKKYFDGTKAETINGTTNYGKKIDDALAKVKDEIEALDGLLGVKVGQDGSIQKKLNEIQEELGNLHNIKKDEQDGTIHDKTKEADDKMDVLKTEIKYKLHVIEWNTRDADEALTHAIDEIDKVVRDAFSTLTAEVRALFAQGHKADLAALKTLVEEQEKRSIRSLNMIKAMARINALGSALTPSPAPAVKTQGNTEDRTKLKNVSDKFREYSDIILDYIGGQARNPSAIVKPTEQSLQVGDIKDAFDRLIKYVAHHDDNKYTFDHISTSYLDALNASLHKLSPSHFHGFHNPLLLDALKAGMEKFTEQLSHAYVNKYCGKTITWEEDKYNSETKQNYKVLSTEGRSCAKVCLTILEIFSHDLNELKHQCETNWKNRKICLKNGNGSINDLGLCLKRFGYGVPSREDVQDDELRCSKYMNGNEIFAKLTIPTITERDEYNVISTLKHICDNLLIYYRVCHYSTLQSKTYPSSVYQMLLWLAGLPYNPVYDDLSLNGFGSLLDKPEEQDTDTGDESLSVDVDNGDTDESRITLKDENEESLDAYKEKITVPKLYEALAEACSHAHSVLTSILGHGHAGGIYAVDFNTNEDKFSYPSDMNSLICMLFEIVKRLHDQLYFLYRQCMHDSKLSGWSDCWYGHDIGGTAWKCNTLQCPNQSGDQIANQTHKQTCNQKCNQSVSCGVKSPLQSFLEDGLQGFLPHSLKSERGKLECSVKPHFNLPCKTPMGFSDISHMASHRQTGRHIREALFDVCSGEWSAFSRLCSLLNCLLPSAPKTLDDMFGFYFNLVNGWNKTAKQAFDNAINEANFNRTNARLDISAILKSNDHGSGDNMPHLKGDLHSLVDCKYNGESHPAYPCGPYVQPLCYYRCGIFAAKNNDKYVSWIVYLTESFLELLEKLHEECCKNCDSATSKCKISKCKDDCKAKDAKMSVASTHNGSCNSIVHCNLMRPTMYRCGFVFQSIYKLSGTKSVETKRTCKDFCNALEKVINKDEKIGATLAELIYRTIPNFLWKIREPFTFLLLALWSLSLLYLLHIAVVRLDVLRIRSHLRSPSSHRIAAQSLLAAARVKALANVKYFSP</sequence>
<keyword evidence="2" id="KW-0812">Transmembrane</keyword>
<dbReference type="VEuPathDB" id="PiroplasmaDB:BOVATA_014500"/>
<organism evidence="3 4">
    <name type="scientific">Babesia ovata</name>
    <dbReference type="NCBI Taxonomy" id="189622"/>
    <lineage>
        <taxon>Eukaryota</taxon>
        <taxon>Sar</taxon>
        <taxon>Alveolata</taxon>
        <taxon>Apicomplexa</taxon>
        <taxon>Aconoidasida</taxon>
        <taxon>Piroplasmida</taxon>
        <taxon>Babesiidae</taxon>
        <taxon>Babesia</taxon>
    </lineage>
</organism>
<feature type="region of interest" description="Disordered" evidence="1">
    <location>
        <begin position="978"/>
        <end position="1002"/>
    </location>
</feature>
<accession>A0A2H6KAC9</accession>
<keyword evidence="2" id="KW-1133">Transmembrane helix</keyword>
<dbReference type="RefSeq" id="XP_028866200.1">
    <property type="nucleotide sequence ID" value="XM_029010367.1"/>
</dbReference>
<comment type="caution">
    <text evidence="3">The sequence shown here is derived from an EMBL/GenBank/DDBJ whole genome shotgun (WGS) entry which is preliminary data.</text>
</comment>
<feature type="transmembrane region" description="Helical" evidence="2">
    <location>
        <begin position="1490"/>
        <end position="1513"/>
    </location>
</feature>
<dbReference type="GeneID" id="39873727"/>
<gene>
    <name evidence="3" type="ORF">BOVATA_014500</name>
</gene>
<proteinExistence type="predicted"/>